<accession>A0A8S5QEL5</accession>
<proteinExistence type="predicted"/>
<protein>
    <submittedName>
        <fullName evidence="2">Uncharacterized protein</fullName>
    </submittedName>
</protein>
<feature type="transmembrane region" description="Helical" evidence="1">
    <location>
        <begin position="20"/>
        <end position="45"/>
    </location>
</feature>
<reference evidence="2" key="1">
    <citation type="journal article" date="2021" name="Proc. Natl. Acad. Sci. U.S.A.">
        <title>A Catalog of Tens of Thousands of Viruses from Human Metagenomes Reveals Hidden Associations with Chronic Diseases.</title>
        <authorList>
            <person name="Tisza M.J."/>
            <person name="Buck C.B."/>
        </authorList>
    </citation>
    <scope>NUCLEOTIDE SEQUENCE</scope>
    <source>
        <strain evidence="2">Ctbvd11</strain>
    </source>
</reference>
<name>A0A8S5QEL5_9CAUD</name>
<organism evidence="2">
    <name type="scientific">Siphoviridae sp. ctbvd11</name>
    <dbReference type="NCBI Taxonomy" id="2825567"/>
    <lineage>
        <taxon>Viruses</taxon>
        <taxon>Duplodnaviria</taxon>
        <taxon>Heunggongvirae</taxon>
        <taxon>Uroviricota</taxon>
        <taxon>Caudoviricetes</taxon>
    </lineage>
</organism>
<evidence type="ECO:0000256" key="1">
    <source>
        <dbReference type="SAM" id="Phobius"/>
    </source>
</evidence>
<evidence type="ECO:0000313" key="2">
    <source>
        <dbReference type="EMBL" id="DAE17213.1"/>
    </source>
</evidence>
<sequence>MESLVLPLKPILNVKNITYFKYYIAYLCYFRFIFVSLQQILYNIIYVRYV</sequence>
<keyword evidence="1" id="KW-1133">Transmembrane helix</keyword>
<dbReference type="EMBL" id="BK015636">
    <property type="protein sequence ID" value="DAE17213.1"/>
    <property type="molecule type" value="Genomic_DNA"/>
</dbReference>
<keyword evidence="1" id="KW-0472">Membrane</keyword>
<keyword evidence="1" id="KW-0812">Transmembrane</keyword>